<evidence type="ECO:0000313" key="1">
    <source>
        <dbReference type="Proteomes" id="UP000887565"/>
    </source>
</evidence>
<dbReference type="AlphaFoldDB" id="A0A915JK92"/>
<reference evidence="2" key="1">
    <citation type="submission" date="2022-11" db="UniProtKB">
        <authorList>
            <consortium name="WormBaseParasite"/>
        </authorList>
    </citation>
    <scope>IDENTIFICATION</scope>
</reference>
<evidence type="ECO:0000313" key="2">
    <source>
        <dbReference type="WBParaSite" id="nRc.2.0.1.t26492-RA"/>
    </source>
</evidence>
<dbReference type="WBParaSite" id="nRc.2.0.1.t26492-RA">
    <property type="protein sequence ID" value="nRc.2.0.1.t26492-RA"/>
    <property type="gene ID" value="nRc.2.0.1.g26492"/>
</dbReference>
<organism evidence="1 2">
    <name type="scientific">Romanomermis culicivorax</name>
    <name type="common">Nematode worm</name>
    <dbReference type="NCBI Taxonomy" id="13658"/>
    <lineage>
        <taxon>Eukaryota</taxon>
        <taxon>Metazoa</taxon>
        <taxon>Ecdysozoa</taxon>
        <taxon>Nematoda</taxon>
        <taxon>Enoplea</taxon>
        <taxon>Dorylaimia</taxon>
        <taxon>Mermithida</taxon>
        <taxon>Mermithoidea</taxon>
        <taxon>Mermithidae</taxon>
        <taxon>Romanomermis</taxon>
    </lineage>
</organism>
<dbReference type="Proteomes" id="UP000887565">
    <property type="component" value="Unplaced"/>
</dbReference>
<accession>A0A915JK92</accession>
<name>A0A915JK92_ROMCU</name>
<protein>
    <submittedName>
        <fullName evidence="2">Uncharacterized protein</fullName>
    </submittedName>
</protein>
<proteinExistence type="predicted"/>
<keyword evidence="1" id="KW-1185">Reference proteome</keyword>
<sequence length="96" mass="11111">MGNSNGGGGTHAEIIWHTLQDLIANSSYKVSKKKFDSCQHKNKKKRIYGCPQPTEIGSDPRKSLRQREHFQLWYGDIGFQLNVHFELFQNFFGYFG</sequence>